<evidence type="ECO:0000256" key="3">
    <source>
        <dbReference type="ARBA" id="ARBA00022989"/>
    </source>
</evidence>
<dbReference type="PROSITE" id="PS50943">
    <property type="entry name" value="HTH_CROC1"/>
    <property type="match status" value="1"/>
</dbReference>
<comment type="subcellular location">
    <subcellularLocation>
        <location evidence="1">Membrane</location>
        <topology evidence="1">Multi-pass membrane protein</topology>
    </subcellularLocation>
</comment>
<reference evidence="8" key="1">
    <citation type="submission" date="2020-10" db="EMBL/GenBank/DDBJ databases">
        <authorList>
            <person name="Gilroy R."/>
        </authorList>
    </citation>
    <scope>NUCLEOTIDE SEQUENCE</scope>
    <source>
        <strain evidence="8">CHK158-818</strain>
    </source>
</reference>
<proteinExistence type="predicted"/>
<dbReference type="GO" id="GO:0003677">
    <property type="term" value="F:DNA binding"/>
    <property type="evidence" value="ECO:0007669"/>
    <property type="project" value="UniProtKB-KW"/>
</dbReference>
<dbReference type="Pfam" id="PF01381">
    <property type="entry name" value="HTH_3"/>
    <property type="match status" value="1"/>
</dbReference>
<feature type="transmembrane region" description="Helical" evidence="6">
    <location>
        <begin position="150"/>
        <end position="169"/>
    </location>
</feature>
<dbReference type="AlphaFoldDB" id="A0A9D1M5V9"/>
<feature type="transmembrane region" description="Helical" evidence="6">
    <location>
        <begin position="75"/>
        <end position="100"/>
    </location>
</feature>
<sequence>MTTIGNHVAFLRKQKGLTQEALSEQAGINLRTLQRIETGETEPRGSTLHLLCQALQVPIEELADYGKTEDRSQLIYLHLSVLSGIFIPMGQILLPLILWITQKNKIKDFYTQGANIINFQLWCTILLFGSMVLSLVLTMPELLINVKLGFGILVCWCVVCVIWPIINAIRIRSGARIKPFYPWIIRIIK</sequence>
<keyword evidence="2 6" id="KW-0812">Transmembrane</keyword>
<evidence type="ECO:0000256" key="4">
    <source>
        <dbReference type="ARBA" id="ARBA00023125"/>
    </source>
</evidence>
<dbReference type="PANTHER" id="PTHR46797">
    <property type="entry name" value="HTH-TYPE TRANSCRIPTIONAL REGULATOR"/>
    <property type="match status" value="1"/>
</dbReference>
<dbReference type="InterPro" id="IPR019109">
    <property type="entry name" value="MamF_MmsF"/>
</dbReference>
<keyword evidence="4" id="KW-0238">DNA-binding</keyword>
<dbReference type="PANTHER" id="PTHR46797:SF1">
    <property type="entry name" value="METHYLPHOSPHONATE SYNTHASE"/>
    <property type="match status" value="1"/>
</dbReference>
<evidence type="ECO:0000259" key="7">
    <source>
        <dbReference type="PROSITE" id="PS50943"/>
    </source>
</evidence>
<feature type="transmembrane region" description="Helical" evidence="6">
    <location>
        <begin position="121"/>
        <end position="144"/>
    </location>
</feature>
<dbReference type="SMART" id="SM00530">
    <property type="entry name" value="HTH_XRE"/>
    <property type="match status" value="1"/>
</dbReference>
<protein>
    <submittedName>
        <fullName evidence="8">Helix-turn-helix domain-containing protein</fullName>
    </submittedName>
</protein>
<keyword evidence="5 6" id="KW-0472">Membrane</keyword>
<evidence type="ECO:0000256" key="1">
    <source>
        <dbReference type="ARBA" id="ARBA00004141"/>
    </source>
</evidence>
<dbReference type="GO" id="GO:0003700">
    <property type="term" value="F:DNA-binding transcription factor activity"/>
    <property type="evidence" value="ECO:0007669"/>
    <property type="project" value="TreeGrafter"/>
</dbReference>
<dbReference type="InterPro" id="IPR050807">
    <property type="entry name" value="TransReg_Diox_bact_type"/>
</dbReference>
<evidence type="ECO:0000313" key="9">
    <source>
        <dbReference type="Proteomes" id="UP000824112"/>
    </source>
</evidence>
<comment type="caution">
    <text evidence="8">The sequence shown here is derived from an EMBL/GenBank/DDBJ whole genome shotgun (WGS) entry which is preliminary data.</text>
</comment>
<keyword evidence="3 6" id="KW-1133">Transmembrane helix</keyword>
<dbReference type="Pfam" id="PF09685">
    <property type="entry name" value="MamF_MmsF"/>
    <property type="match status" value="1"/>
</dbReference>
<organism evidence="8 9">
    <name type="scientific">Candidatus Gallibacteroides avistercoris</name>
    <dbReference type="NCBI Taxonomy" id="2840833"/>
    <lineage>
        <taxon>Bacteria</taxon>
        <taxon>Pseudomonadati</taxon>
        <taxon>Bacteroidota</taxon>
        <taxon>Bacteroidia</taxon>
        <taxon>Bacteroidales</taxon>
        <taxon>Bacteroidaceae</taxon>
        <taxon>Bacteroidaceae incertae sedis</taxon>
        <taxon>Candidatus Gallibacteroides</taxon>
    </lineage>
</organism>
<feature type="domain" description="HTH cro/C1-type" evidence="7">
    <location>
        <begin position="8"/>
        <end position="62"/>
    </location>
</feature>
<evidence type="ECO:0000313" key="8">
    <source>
        <dbReference type="EMBL" id="HIU54385.1"/>
    </source>
</evidence>
<dbReference type="InterPro" id="IPR010982">
    <property type="entry name" value="Lambda_DNA-bd_dom_sf"/>
</dbReference>
<reference evidence="8" key="2">
    <citation type="journal article" date="2021" name="PeerJ">
        <title>Extensive microbial diversity within the chicken gut microbiome revealed by metagenomics and culture.</title>
        <authorList>
            <person name="Gilroy R."/>
            <person name="Ravi A."/>
            <person name="Getino M."/>
            <person name="Pursley I."/>
            <person name="Horton D.L."/>
            <person name="Alikhan N.F."/>
            <person name="Baker D."/>
            <person name="Gharbi K."/>
            <person name="Hall N."/>
            <person name="Watson M."/>
            <person name="Adriaenssens E.M."/>
            <person name="Foster-Nyarko E."/>
            <person name="Jarju S."/>
            <person name="Secka A."/>
            <person name="Antonio M."/>
            <person name="Oren A."/>
            <person name="Chaudhuri R.R."/>
            <person name="La Ragione R."/>
            <person name="Hildebrand F."/>
            <person name="Pallen M.J."/>
        </authorList>
    </citation>
    <scope>NUCLEOTIDE SEQUENCE</scope>
    <source>
        <strain evidence="8">CHK158-818</strain>
    </source>
</reference>
<dbReference type="InterPro" id="IPR001387">
    <property type="entry name" value="Cro/C1-type_HTH"/>
</dbReference>
<dbReference type="Proteomes" id="UP000824112">
    <property type="component" value="Unassembled WGS sequence"/>
</dbReference>
<dbReference type="Gene3D" id="1.10.260.40">
    <property type="entry name" value="lambda repressor-like DNA-binding domains"/>
    <property type="match status" value="1"/>
</dbReference>
<evidence type="ECO:0000256" key="2">
    <source>
        <dbReference type="ARBA" id="ARBA00022692"/>
    </source>
</evidence>
<dbReference type="EMBL" id="DVNA01000024">
    <property type="protein sequence ID" value="HIU54385.1"/>
    <property type="molecule type" value="Genomic_DNA"/>
</dbReference>
<dbReference type="CDD" id="cd00093">
    <property type="entry name" value="HTH_XRE"/>
    <property type="match status" value="1"/>
</dbReference>
<accession>A0A9D1M5V9</accession>
<evidence type="ECO:0000256" key="6">
    <source>
        <dbReference type="SAM" id="Phobius"/>
    </source>
</evidence>
<dbReference type="SUPFAM" id="SSF47413">
    <property type="entry name" value="lambda repressor-like DNA-binding domains"/>
    <property type="match status" value="1"/>
</dbReference>
<name>A0A9D1M5V9_9BACT</name>
<gene>
    <name evidence="8" type="ORF">IAB03_01095</name>
</gene>
<evidence type="ECO:0000256" key="5">
    <source>
        <dbReference type="ARBA" id="ARBA00023136"/>
    </source>
</evidence>
<dbReference type="GO" id="GO:0005829">
    <property type="term" value="C:cytosol"/>
    <property type="evidence" value="ECO:0007669"/>
    <property type="project" value="TreeGrafter"/>
</dbReference>